<keyword evidence="1" id="KW-0812">Transmembrane</keyword>
<sequence>MSETNVEKTETNGGMGPVALALTVLPICFGVLLLYLTPVLHAGFFHGFLGKRRLKI</sequence>
<evidence type="ECO:0000256" key="1">
    <source>
        <dbReference type="SAM" id="Phobius"/>
    </source>
</evidence>
<keyword evidence="1" id="KW-1133">Transmembrane helix</keyword>
<gene>
    <name evidence="2" type="ORF">B0T14DRAFT_505459</name>
</gene>
<reference evidence="2" key="1">
    <citation type="submission" date="2023-06" db="EMBL/GenBank/DDBJ databases">
        <title>Genome-scale phylogeny and comparative genomics of the fungal order Sordariales.</title>
        <authorList>
            <consortium name="Lawrence Berkeley National Laboratory"/>
            <person name="Hensen N."/>
            <person name="Bonometti L."/>
            <person name="Westerberg I."/>
            <person name="Brannstrom I.O."/>
            <person name="Guillou S."/>
            <person name="Cros-Aarteil S."/>
            <person name="Calhoun S."/>
            <person name="Haridas S."/>
            <person name="Kuo A."/>
            <person name="Mondo S."/>
            <person name="Pangilinan J."/>
            <person name="Riley R."/>
            <person name="Labutti K."/>
            <person name="Andreopoulos B."/>
            <person name="Lipzen A."/>
            <person name="Chen C."/>
            <person name="Yanf M."/>
            <person name="Daum C."/>
            <person name="Ng V."/>
            <person name="Clum A."/>
            <person name="Steindorff A."/>
            <person name="Ohm R."/>
            <person name="Martin F."/>
            <person name="Silar P."/>
            <person name="Natvig D."/>
            <person name="Lalanne C."/>
            <person name="Gautier V."/>
            <person name="Ament-Velasquez S.L."/>
            <person name="Kruys A."/>
            <person name="Hutchinson M.I."/>
            <person name="Powell A.J."/>
            <person name="Barry K."/>
            <person name="Miller A.N."/>
            <person name="Grigoriev I.V."/>
            <person name="Debuchy R."/>
            <person name="Gladieux P."/>
            <person name="Thoren M.H."/>
            <person name="Johannesson H."/>
        </authorList>
    </citation>
    <scope>NUCLEOTIDE SEQUENCE</scope>
    <source>
        <strain evidence="2">CBS 606.72</strain>
    </source>
</reference>
<dbReference type="Proteomes" id="UP001175000">
    <property type="component" value="Unassembled WGS sequence"/>
</dbReference>
<keyword evidence="1" id="KW-0472">Membrane</keyword>
<name>A0AA39XFB5_9PEZI</name>
<organism evidence="2 3">
    <name type="scientific">Immersiella caudata</name>
    <dbReference type="NCBI Taxonomy" id="314043"/>
    <lineage>
        <taxon>Eukaryota</taxon>
        <taxon>Fungi</taxon>
        <taxon>Dikarya</taxon>
        <taxon>Ascomycota</taxon>
        <taxon>Pezizomycotina</taxon>
        <taxon>Sordariomycetes</taxon>
        <taxon>Sordariomycetidae</taxon>
        <taxon>Sordariales</taxon>
        <taxon>Lasiosphaeriaceae</taxon>
        <taxon>Immersiella</taxon>
    </lineage>
</organism>
<comment type="caution">
    <text evidence="2">The sequence shown here is derived from an EMBL/GenBank/DDBJ whole genome shotgun (WGS) entry which is preliminary data.</text>
</comment>
<accession>A0AA39XFB5</accession>
<dbReference type="EMBL" id="JAULSU010000001">
    <property type="protein sequence ID" value="KAK0632928.1"/>
    <property type="molecule type" value="Genomic_DNA"/>
</dbReference>
<feature type="transmembrane region" description="Helical" evidence="1">
    <location>
        <begin position="20"/>
        <end position="45"/>
    </location>
</feature>
<evidence type="ECO:0000313" key="3">
    <source>
        <dbReference type="Proteomes" id="UP001175000"/>
    </source>
</evidence>
<dbReference type="AlphaFoldDB" id="A0AA39XFB5"/>
<protein>
    <submittedName>
        <fullName evidence="2">Uncharacterized protein</fullName>
    </submittedName>
</protein>
<proteinExistence type="predicted"/>
<keyword evidence="3" id="KW-1185">Reference proteome</keyword>
<evidence type="ECO:0000313" key="2">
    <source>
        <dbReference type="EMBL" id="KAK0632928.1"/>
    </source>
</evidence>